<reference evidence="1 2" key="1">
    <citation type="submission" date="2024-10" db="EMBL/GenBank/DDBJ databases">
        <title>Updated reference genomes for cyclostephanoid diatoms.</title>
        <authorList>
            <person name="Roberts W.R."/>
            <person name="Alverson A.J."/>
        </authorList>
    </citation>
    <scope>NUCLEOTIDE SEQUENCE [LARGE SCALE GENOMIC DNA]</scope>
    <source>
        <strain evidence="1 2">AJA010-31</strain>
    </source>
</reference>
<dbReference type="Proteomes" id="UP001530400">
    <property type="component" value="Unassembled WGS sequence"/>
</dbReference>
<gene>
    <name evidence="1" type="ORF">ACHAWO_000305</name>
</gene>
<name>A0ABD3P732_9STRA</name>
<accession>A0ABD3P732</accession>
<proteinExistence type="predicted"/>
<dbReference type="AlphaFoldDB" id="A0ABD3P732"/>
<organism evidence="1 2">
    <name type="scientific">Cyclotella atomus</name>
    <dbReference type="NCBI Taxonomy" id="382360"/>
    <lineage>
        <taxon>Eukaryota</taxon>
        <taxon>Sar</taxon>
        <taxon>Stramenopiles</taxon>
        <taxon>Ochrophyta</taxon>
        <taxon>Bacillariophyta</taxon>
        <taxon>Coscinodiscophyceae</taxon>
        <taxon>Thalassiosirophycidae</taxon>
        <taxon>Stephanodiscales</taxon>
        <taxon>Stephanodiscaceae</taxon>
        <taxon>Cyclotella</taxon>
    </lineage>
</organism>
<comment type="caution">
    <text evidence="1">The sequence shown here is derived from an EMBL/GenBank/DDBJ whole genome shotgun (WGS) entry which is preliminary data.</text>
</comment>
<keyword evidence="2" id="KW-1185">Reference proteome</keyword>
<evidence type="ECO:0000313" key="2">
    <source>
        <dbReference type="Proteomes" id="UP001530400"/>
    </source>
</evidence>
<dbReference type="EMBL" id="JALLPJ020000754">
    <property type="protein sequence ID" value="KAL3783713.1"/>
    <property type="molecule type" value="Genomic_DNA"/>
</dbReference>
<evidence type="ECO:0000313" key="1">
    <source>
        <dbReference type="EMBL" id="KAL3783713.1"/>
    </source>
</evidence>
<protein>
    <submittedName>
        <fullName evidence="1">Uncharacterized protein</fullName>
    </submittedName>
</protein>
<sequence>MGDSCDRERGEDALSWPIPNRMDRGTLFGVNIDAVSVGFDTSSVTQNTIDAKEKAVRCTTQFANHR</sequence>